<evidence type="ECO:0000256" key="4">
    <source>
        <dbReference type="SAM" id="Phobius"/>
    </source>
</evidence>
<feature type="region of interest" description="Disordered" evidence="3">
    <location>
        <begin position="486"/>
        <end position="519"/>
    </location>
</feature>
<evidence type="ECO:0000259" key="5">
    <source>
        <dbReference type="Pfam" id="PF03389"/>
    </source>
</evidence>
<gene>
    <name evidence="6" type="ORF">ERS852574_01198</name>
</gene>
<sequence length="668" mass="77687">MAIFHFTVKIVGRSKGKSVISASAYLNGDVMKNEETGRTSYYTSKKEVVYTSLMMCENAPPEWLHVPEENIKRFQQSIRYKRADDKDAALEKFKITFQKQRLWNEVLKIEKNADAQLGRSFEFSLPKEWSRQEQIDYTTEYIQKTFVDEGMCADWSIHDKGDGNPHVHLLVTMRPFNPDHSWGSKEVKDWDFVRDTDGNIVVDESHPDWWQDKKNPDRHGIRIPVLDENGVQKVGARNRKQWKRVLTDATGWNNPKNCELWRSEWAKMCNRHLSIDNLIDHRSYERQGKLKVPTIHEGADARKIEEKYLTGQIRKGSWKVEENQMIKKQNALLQKVIATFGKVSGALSMWREWLNDIRRKQRSNSHDGSNDYTDRGTAEYHGRDASGDTGKGREADVLSGAGRTIAAIRERIVRAATNLTGYRRTVDASGRKDRPDTETHRRKSAMAGIGTEIKQREPAIAETEQRITELEQQLEKGRSIDERIKKLKERRSTGRVASADRADAGRTRPERQDYPGTENAARRIADLEREVKQREQSREHSSLKERLEENKRIVAERERENARCRNHDRGMSTNDVLIAFFVLILFLLYNFRFVFLFVLKMGNSDWNCPLFYHSKIQRLCRCRASHSLILSLSHQVKTNTRFARACFPADVPNYAIFSCLHRFLHQMM</sequence>
<keyword evidence="2" id="KW-0184">Conjugation</keyword>
<reference evidence="6 7" key="1">
    <citation type="submission" date="2015-09" db="EMBL/GenBank/DDBJ databases">
        <authorList>
            <consortium name="Pathogen Informatics"/>
        </authorList>
    </citation>
    <scope>NUCLEOTIDE SEQUENCE [LARGE SCALE GENOMIC DNA]</scope>
    <source>
        <strain evidence="6 7">2789STDY5834962</strain>
    </source>
</reference>
<evidence type="ECO:0000256" key="1">
    <source>
        <dbReference type="ARBA" id="ARBA00010873"/>
    </source>
</evidence>
<keyword evidence="4" id="KW-1133">Transmembrane helix</keyword>
<feature type="domain" description="MobA/MobL protein" evidence="5">
    <location>
        <begin position="17"/>
        <end position="307"/>
    </location>
</feature>
<accession>A0A173S9W5</accession>
<dbReference type="Proteomes" id="UP000095727">
    <property type="component" value="Unassembled WGS sequence"/>
</dbReference>
<protein>
    <submittedName>
        <fullName evidence="6">Conjugal transfer relaxase TraA</fullName>
    </submittedName>
</protein>
<comment type="similarity">
    <text evidence="1">Belongs to the MobA/MobL family.</text>
</comment>
<organism evidence="6 7">
    <name type="scientific">Coprococcus comes</name>
    <dbReference type="NCBI Taxonomy" id="410072"/>
    <lineage>
        <taxon>Bacteria</taxon>
        <taxon>Bacillati</taxon>
        <taxon>Bacillota</taxon>
        <taxon>Clostridia</taxon>
        <taxon>Lachnospirales</taxon>
        <taxon>Lachnospiraceae</taxon>
        <taxon>Coprococcus</taxon>
    </lineage>
</organism>
<keyword evidence="4" id="KW-0472">Membrane</keyword>
<dbReference type="AlphaFoldDB" id="A0A173S9W5"/>
<dbReference type="Pfam" id="PF03389">
    <property type="entry name" value="MobA_MobL"/>
    <property type="match status" value="1"/>
</dbReference>
<dbReference type="InterPro" id="IPR005053">
    <property type="entry name" value="MobA_MobL"/>
</dbReference>
<dbReference type="Gene3D" id="3.30.930.30">
    <property type="match status" value="1"/>
</dbReference>
<evidence type="ECO:0000256" key="2">
    <source>
        <dbReference type="ARBA" id="ARBA00022971"/>
    </source>
</evidence>
<keyword evidence="4" id="KW-0812">Transmembrane</keyword>
<dbReference type="EMBL" id="CYXR01000007">
    <property type="protein sequence ID" value="CUM86509.1"/>
    <property type="molecule type" value="Genomic_DNA"/>
</dbReference>
<proteinExistence type="inferred from homology"/>
<evidence type="ECO:0000256" key="3">
    <source>
        <dbReference type="SAM" id="MobiDB-lite"/>
    </source>
</evidence>
<evidence type="ECO:0000313" key="7">
    <source>
        <dbReference type="Proteomes" id="UP000095727"/>
    </source>
</evidence>
<feature type="compositionally biased region" description="Basic and acidic residues" evidence="3">
    <location>
        <begin position="498"/>
        <end position="513"/>
    </location>
</feature>
<evidence type="ECO:0000313" key="6">
    <source>
        <dbReference type="EMBL" id="CUM86509.1"/>
    </source>
</evidence>
<feature type="region of interest" description="Disordered" evidence="3">
    <location>
        <begin position="361"/>
        <end position="395"/>
    </location>
</feature>
<feature type="region of interest" description="Disordered" evidence="3">
    <location>
        <begin position="425"/>
        <end position="448"/>
    </location>
</feature>
<name>A0A173S9W5_9FIRM</name>
<feature type="compositionally biased region" description="Basic and acidic residues" evidence="3">
    <location>
        <begin position="425"/>
        <end position="439"/>
    </location>
</feature>
<feature type="transmembrane region" description="Helical" evidence="4">
    <location>
        <begin position="576"/>
        <end position="599"/>
    </location>
</feature>